<comment type="caution">
    <text evidence="1">The sequence shown here is derived from an EMBL/GenBank/DDBJ whole genome shotgun (WGS) entry which is preliminary data.</text>
</comment>
<keyword evidence="2" id="KW-1185">Reference proteome</keyword>
<dbReference type="EMBL" id="JAFJMO010000002">
    <property type="protein sequence ID" value="KAJ8284144.1"/>
    <property type="molecule type" value="Genomic_DNA"/>
</dbReference>
<protein>
    <submittedName>
        <fullName evidence="1">Uncharacterized protein</fullName>
    </submittedName>
</protein>
<sequence length="90" mass="9609">MDKPRISLHSIAVSMKKKKHGSFPQARMVVDCCSPGSCPCFDILELFINSGGATRCRSAGGGQLCGIGYLVQYREHGKPPSHASQETGGE</sequence>
<accession>A0A9Q1I678</accession>
<organism evidence="1 2">
    <name type="scientific">Conger conger</name>
    <name type="common">Conger eel</name>
    <name type="synonym">Muraena conger</name>
    <dbReference type="NCBI Taxonomy" id="82655"/>
    <lineage>
        <taxon>Eukaryota</taxon>
        <taxon>Metazoa</taxon>
        <taxon>Chordata</taxon>
        <taxon>Craniata</taxon>
        <taxon>Vertebrata</taxon>
        <taxon>Euteleostomi</taxon>
        <taxon>Actinopterygii</taxon>
        <taxon>Neopterygii</taxon>
        <taxon>Teleostei</taxon>
        <taxon>Anguilliformes</taxon>
        <taxon>Congridae</taxon>
        <taxon>Conger</taxon>
    </lineage>
</organism>
<dbReference type="AlphaFoldDB" id="A0A9Q1I678"/>
<dbReference type="Proteomes" id="UP001152803">
    <property type="component" value="Unassembled WGS sequence"/>
</dbReference>
<proteinExistence type="predicted"/>
<evidence type="ECO:0000313" key="1">
    <source>
        <dbReference type="EMBL" id="KAJ8284144.1"/>
    </source>
</evidence>
<evidence type="ECO:0000313" key="2">
    <source>
        <dbReference type="Proteomes" id="UP001152803"/>
    </source>
</evidence>
<name>A0A9Q1I678_CONCO</name>
<reference evidence="1" key="1">
    <citation type="journal article" date="2023" name="Science">
        <title>Genome structures resolve the early diversification of teleost fishes.</title>
        <authorList>
            <person name="Parey E."/>
            <person name="Louis A."/>
            <person name="Montfort J."/>
            <person name="Bouchez O."/>
            <person name="Roques C."/>
            <person name="Iampietro C."/>
            <person name="Lluch J."/>
            <person name="Castinel A."/>
            <person name="Donnadieu C."/>
            <person name="Desvignes T."/>
            <person name="Floi Bucao C."/>
            <person name="Jouanno E."/>
            <person name="Wen M."/>
            <person name="Mejri S."/>
            <person name="Dirks R."/>
            <person name="Jansen H."/>
            <person name="Henkel C."/>
            <person name="Chen W.J."/>
            <person name="Zahm M."/>
            <person name="Cabau C."/>
            <person name="Klopp C."/>
            <person name="Thompson A.W."/>
            <person name="Robinson-Rechavi M."/>
            <person name="Braasch I."/>
            <person name="Lecointre G."/>
            <person name="Bobe J."/>
            <person name="Postlethwait J.H."/>
            <person name="Berthelot C."/>
            <person name="Roest Crollius H."/>
            <person name="Guiguen Y."/>
        </authorList>
    </citation>
    <scope>NUCLEOTIDE SEQUENCE</scope>
    <source>
        <strain evidence="1">Concon-B</strain>
    </source>
</reference>
<gene>
    <name evidence="1" type="ORF">COCON_G00029940</name>
</gene>